<dbReference type="Proteomes" id="UP001060215">
    <property type="component" value="Chromosome 11"/>
</dbReference>
<name>A0ACC0F3E0_9ERIC</name>
<gene>
    <name evidence="1" type="ORF">LOK49_LG15G01210</name>
</gene>
<comment type="caution">
    <text evidence="1">The sequence shown here is derived from an EMBL/GenBank/DDBJ whole genome shotgun (WGS) entry which is preliminary data.</text>
</comment>
<evidence type="ECO:0000313" key="1">
    <source>
        <dbReference type="EMBL" id="KAI7983088.1"/>
    </source>
</evidence>
<accession>A0ACC0F3E0</accession>
<proteinExistence type="predicted"/>
<keyword evidence="2" id="KW-1185">Reference proteome</keyword>
<dbReference type="EMBL" id="CM045768">
    <property type="protein sequence ID" value="KAI7983088.1"/>
    <property type="molecule type" value="Genomic_DNA"/>
</dbReference>
<sequence length="414" mass="47275">MPVGDDDSRFAFLRRELEAALARNNSMERENQELQQEVSRLKAQVSALKAHDNERKSMLWKKLQYSLGGTNTERFQQKPTSPLEIAEKGQAVESLKPEEDLGKPERVPKPLPAKPTTSAPLHRVHSAPATAPPPPPPPPPSNLIIRSKAVRRVPEVMEFYRLLTKRDSQKENKTSPTGTPAAINPRNMIGEIENRSTYVLAIKSDVETQGEFINSLIRAVETAEFTDMSDVEAFIKWLDGELSCLVDERAVLKHFPQWPEKKADALREAAFSYRDLKNLESEVSSFKDNPKQLFIQSLRRIQALQDRLERSVNNIERMRDGTSKRYRELHIPWEWMLDTGVVGQMKLSSLTLAKAYMRRVTKELKYNESSQEQDLLLQGVRFAFRVHQFAGGFDAETKHAFEELRNVGTGQQKQ</sequence>
<protein>
    <submittedName>
        <fullName evidence="1">Uncharacterized protein</fullName>
    </submittedName>
</protein>
<evidence type="ECO:0000313" key="2">
    <source>
        <dbReference type="Proteomes" id="UP001060215"/>
    </source>
</evidence>
<organism evidence="1 2">
    <name type="scientific">Camellia lanceoleosa</name>
    <dbReference type="NCBI Taxonomy" id="1840588"/>
    <lineage>
        <taxon>Eukaryota</taxon>
        <taxon>Viridiplantae</taxon>
        <taxon>Streptophyta</taxon>
        <taxon>Embryophyta</taxon>
        <taxon>Tracheophyta</taxon>
        <taxon>Spermatophyta</taxon>
        <taxon>Magnoliopsida</taxon>
        <taxon>eudicotyledons</taxon>
        <taxon>Gunneridae</taxon>
        <taxon>Pentapetalae</taxon>
        <taxon>asterids</taxon>
        <taxon>Ericales</taxon>
        <taxon>Theaceae</taxon>
        <taxon>Camellia</taxon>
    </lineage>
</organism>
<reference evidence="1 2" key="1">
    <citation type="journal article" date="2022" name="Plant J.">
        <title>Chromosome-level genome of Camellia lanceoleosa provides a valuable resource for understanding genome evolution and self-incompatibility.</title>
        <authorList>
            <person name="Gong W."/>
            <person name="Xiao S."/>
            <person name="Wang L."/>
            <person name="Liao Z."/>
            <person name="Chang Y."/>
            <person name="Mo W."/>
            <person name="Hu G."/>
            <person name="Li W."/>
            <person name="Zhao G."/>
            <person name="Zhu H."/>
            <person name="Hu X."/>
            <person name="Ji K."/>
            <person name="Xiang X."/>
            <person name="Song Q."/>
            <person name="Yuan D."/>
            <person name="Jin S."/>
            <person name="Zhang L."/>
        </authorList>
    </citation>
    <scope>NUCLEOTIDE SEQUENCE [LARGE SCALE GENOMIC DNA]</scope>
    <source>
        <strain evidence="1">SQ_2022a</strain>
    </source>
</reference>